<dbReference type="EMBL" id="CM009750">
    <property type="protein sequence ID" value="PUZ71661.1"/>
    <property type="molecule type" value="Genomic_DNA"/>
</dbReference>
<evidence type="ECO:0000313" key="2">
    <source>
        <dbReference type="EMBL" id="PUZ71661.1"/>
    </source>
</evidence>
<dbReference type="Proteomes" id="UP000244336">
    <property type="component" value="Chromosome 2"/>
</dbReference>
<evidence type="ECO:0000313" key="3">
    <source>
        <dbReference type="Proteomes" id="UP000244336"/>
    </source>
</evidence>
<reference evidence="2 3" key="1">
    <citation type="submission" date="2018-04" db="EMBL/GenBank/DDBJ databases">
        <title>WGS assembly of Panicum hallii var. hallii HAL2.</title>
        <authorList>
            <person name="Lovell J."/>
            <person name="Jenkins J."/>
            <person name="Lowry D."/>
            <person name="Mamidi S."/>
            <person name="Sreedasyam A."/>
            <person name="Weng X."/>
            <person name="Barry K."/>
            <person name="Bonette J."/>
            <person name="Campitelli B."/>
            <person name="Daum C."/>
            <person name="Gordon S."/>
            <person name="Gould B."/>
            <person name="Lipzen A."/>
            <person name="MacQueen A."/>
            <person name="Palacio-Mejia J."/>
            <person name="Plott C."/>
            <person name="Shakirov E."/>
            <person name="Shu S."/>
            <person name="Yoshinaga Y."/>
            <person name="Zane M."/>
            <person name="Rokhsar D."/>
            <person name="Grimwood J."/>
            <person name="Schmutz J."/>
            <person name="Juenger T."/>
        </authorList>
    </citation>
    <scope>NUCLEOTIDE SEQUENCE [LARGE SCALE GENOMIC DNA]</scope>
    <source>
        <strain evidence="3">cv. HAL2</strain>
    </source>
</reference>
<sequence length="88" mass="8760">MAQCERLPARTATAAVAVHCAERDVPASALPGAACLPGAKRKVRATGSSQPGGRRESRRVLGGSGSGGASADHGLGAGDLGKRYGCCR</sequence>
<feature type="region of interest" description="Disordered" evidence="1">
    <location>
        <begin position="40"/>
        <end position="88"/>
    </location>
</feature>
<keyword evidence="3" id="KW-1185">Reference proteome</keyword>
<organism evidence="2 3">
    <name type="scientific">Panicum hallii var. hallii</name>
    <dbReference type="NCBI Taxonomy" id="1504633"/>
    <lineage>
        <taxon>Eukaryota</taxon>
        <taxon>Viridiplantae</taxon>
        <taxon>Streptophyta</taxon>
        <taxon>Embryophyta</taxon>
        <taxon>Tracheophyta</taxon>
        <taxon>Spermatophyta</taxon>
        <taxon>Magnoliopsida</taxon>
        <taxon>Liliopsida</taxon>
        <taxon>Poales</taxon>
        <taxon>Poaceae</taxon>
        <taxon>PACMAD clade</taxon>
        <taxon>Panicoideae</taxon>
        <taxon>Panicodae</taxon>
        <taxon>Paniceae</taxon>
        <taxon>Panicinae</taxon>
        <taxon>Panicum</taxon>
        <taxon>Panicum sect. Panicum</taxon>
    </lineage>
</organism>
<accession>A0A2T7EV13</accession>
<protein>
    <submittedName>
        <fullName evidence="2">Uncharacterized protein</fullName>
    </submittedName>
</protein>
<dbReference type="Gramene" id="PUZ71661">
    <property type="protein sequence ID" value="PUZ71661"/>
    <property type="gene ID" value="GQ55_2G331500"/>
</dbReference>
<proteinExistence type="predicted"/>
<evidence type="ECO:0000256" key="1">
    <source>
        <dbReference type="SAM" id="MobiDB-lite"/>
    </source>
</evidence>
<dbReference type="AlphaFoldDB" id="A0A2T7EV13"/>
<gene>
    <name evidence="2" type="ORF">GQ55_2G331500</name>
</gene>
<name>A0A2T7EV13_9POAL</name>